<evidence type="ECO:0008006" key="4">
    <source>
        <dbReference type="Google" id="ProtNLM"/>
    </source>
</evidence>
<sequence>MRRRLYVDQTHVRGHVTGIERVSLGLFSPERLAPHEVVPVRSRGLPGMILTQQLGLPLRGLLDRDALFLFAGFPPGPACALMGDRLLLYVHDLFLLTRRDELNARARAYMAPSFALAMRTVRRFFTNSLTTAAELRRHCRPEALVAPLRPSVPDVFGLGGIAGAAPFRPGEPLRMLAIGTIEPRKDYPAAIALTEALNRAGFPAELHVVGRVGWGEHPYLAAPPPFLTLHGYLGDEALRALAETSHLLLSTSKAEGLGLPLLEIQHGGLPVVAPEAEVFTEVLGPSGLFVRPGDPAGAARLVAEAAVSGRLGRAAALSRPNVARWNGLAEADTALFLAFLDRGPAVYGDRDAR</sequence>
<dbReference type="Proteomes" id="UP001055102">
    <property type="component" value="Unassembled WGS sequence"/>
</dbReference>
<dbReference type="RefSeq" id="WP_238273493.1">
    <property type="nucleotide sequence ID" value="NZ_BPQR01000001.1"/>
</dbReference>
<organism evidence="2 3">
    <name type="scientific">Methylobacterium jeotgali</name>
    <dbReference type="NCBI Taxonomy" id="381630"/>
    <lineage>
        <taxon>Bacteria</taxon>
        <taxon>Pseudomonadati</taxon>
        <taxon>Pseudomonadota</taxon>
        <taxon>Alphaproteobacteria</taxon>
        <taxon>Hyphomicrobiales</taxon>
        <taxon>Methylobacteriaceae</taxon>
        <taxon>Methylobacterium</taxon>
    </lineage>
</organism>
<evidence type="ECO:0000256" key="1">
    <source>
        <dbReference type="ARBA" id="ARBA00022679"/>
    </source>
</evidence>
<reference evidence="2" key="2">
    <citation type="submission" date="2021-08" db="EMBL/GenBank/DDBJ databases">
        <authorList>
            <person name="Tani A."/>
            <person name="Ola A."/>
            <person name="Ogura Y."/>
            <person name="Katsura K."/>
            <person name="Hayashi T."/>
        </authorList>
    </citation>
    <scope>NUCLEOTIDE SEQUENCE</scope>
    <source>
        <strain evidence="2">LMG 23639</strain>
    </source>
</reference>
<proteinExistence type="predicted"/>
<comment type="caution">
    <text evidence="2">The sequence shown here is derived from an EMBL/GenBank/DDBJ whole genome shotgun (WGS) entry which is preliminary data.</text>
</comment>
<dbReference type="PANTHER" id="PTHR46401">
    <property type="entry name" value="GLYCOSYLTRANSFERASE WBBK-RELATED"/>
    <property type="match status" value="1"/>
</dbReference>
<reference evidence="2" key="1">
    <citation type="journal article" date="2021" name="Front. Microbiol.">
        <title>Comprehensive Comparative Genomics and Phenotyping of Methylobacterium Species.</title>
        <authorList>
            <person name="Alessa O."/>
            <person name="Ogura Y."/>
            <person name="Fujitani Y."/>
            <person name="Takami H."/>
            <person name="Hayashi T."/>
            <person name="Sahin N."/>
            <person name="Tani A."/>
        </authorList>
    </citation>
    <scope>NUCLEOTIDE SEQUENCE</scope>
    <source>
        <strain evidence="2">LMG 23639</strain>
    </source>
</reference>
<keyword evidence="3" id="KW-1185">Reference proteome</keyword>
<dbReference type="Pfam" id="PF13692">
    <property type="entry name" value="Glyco_trans_1_4"/>
    <property type="match status" value="1"/>
</dbReference>
<name>A0ABQ4SR50_9HYPH</name>
<evidence type="ECO:0000313" key="2">
    <source>
        <dbReference type="EMBL" id="GJE04771.1"/>
    </source>
</evidence>
<dbReference type="Gene3D" id="3.40.50.2000">
    <property type="entry name" value="Glycogen Phosphorylase B"/>
    <property type="match status" value="1"/>
</dbReference>
<dbReference type="PANTHER" id="PTHR46401:SF2">
    <property type="entry name" value="GLYCOSYLTRANSFERASE WBBK-RELATED"/>
    <property type="match status" value="1"/>
</dbReference>
<dbReference type="SUPFAM" id="SSF53756">
    <property type="entry name" value="UDP-Glycosyltransferase/glycogen phosphorylase"/>
    <property type="match status" value="1"/>
</dbReference>
<dbReference type="EMBL" id="BPQR01000001">
    <property type="protein sequence ID" value="GJE04771.1"/>
    <property type="molecule type" value="Genomic_DNA"/>
</dbReference>
<protein>
    <recommendedName>
        <fullName evidence="4">Glycosyl transferase family 1</fullName>
    </recommendedName>
</protein>
<keyword evidence="1" id="KW-0808">Transferase</keyword>
<gene>
    <name evidence="2" type="ORF">AOPFMNJM_0063</name>
</gene>
<evidence type="ECO:0000313" key="3">
    <source>
        <dbReference type="Proteomes" id="UP001055102"/>
    </source>
</evidence>
<accession>A0ABQ4SR50</accession>